<evidence type="ECO:0000313" key="3">
    <source>
        <dbReference type="Proteomes" id="UP000053660"/>
    </source>
</evidence>
<name>A0A0B1T7N5_OESDE</name>
<accession>A0A0B1T7N5</accession>
<dbReference type="AlphaFoldDB" id="A0A0B1T7N5"/>
<evidence type="ECO:0000256" key="1">
    <source>
        <dbReference type="SAM" id="SignalP"/>
    </source>
</evidence>
<dbReference type="EMBL" id="KN551784">
    <property type="protein sequence ID" value="KHJ91817.1"/>
    <property type="molecule type" value="Genomic_DNA"/>
</dbReference>
<organism evidence="2 3">
    <name type="scientific">Oesophagostomum dentatum</name>
    <name type="common">Nodular worm</name>
    <dbReference type="NCBI Taxonomy" id="61180"/>
    <lineage>
        <taxon>Eukaryota</taxon>
        <taxon>Metazoa</taxon>
        <taxon>Ecdysozoa</taxon>
        <taxon>Nematoda</taxon>
        <taxon>Chromadorea</taxon>
        <taxon>Rhabditida</taxon>
        <taxon>Rhabditina</taxon>
        <taxon>Rhabditomorpha</taxon>
        <taxon>Strongyloidea</taxon>
        <taxon>Strongylidae</taxon>
        <taxon>Oesophagostomum</taxon>
    </lineage>
</organism>
<dbReference type="InterPro" id="IPR035940">
    <property type="entry name" value="CAP_sf"/>
</dbReference>
<evidence type="ECO:0008006" key="4">
    <source>
        <dbReference type="Google" id="ProtNLM"/>
    </source>
</evidence>
<gene>
    <name evidence="2" type="ORF">OESDEN_08306</name>
</gene>
<reference evidence="2 3" key="1">
    <citation type="submission" date="2014-03" db="EMBL/GenBank/DDBJ databases">
        <title>Draft genome of the hookworm Oesophagostomum dentatum.</title>
        <authorList>
            <person name="Mitreva M."/>
        </authorList>
    </citation>
    <scope>NUCLEOTIDE SEQUENCE [LARGE SCALE GENOMIC DNA]</scope>
    <source>
        <strain evidence="2 3">OD-Hann</strain>
    </source>
</reference>
<keyword evidence="3" id="KW-1185">Reference proteome</keyword>
<keyword evidence="1" id="KW-0732">Signal</keyword>
<dbReference type="SUPFAM" id="SSF55797">
    <property type="entry name" value="PR-1-like"/>
    <property type="match status" value="1"/>
</dbReference>
<feature type="signal peptide" evidence="1">
    <location>
        <begin position="1"/>
        <end position="23"/>
    </location>
</feature>
<proteinExistence type="predicted"/>
<feature type="chain" id="PRO_5002061488" description="SCP domain-containing protein" evidence="1">
    <location>
        <begin position="24"/>
        <end position="95"/>
    </location>
</feature>
<dbReference type="Proteomes" id="UP000053660">
    <property type="component" value="Unassembled WGS sequence"/>
</dbReference>
<protein>
    <recommendedName>
        <fullName evidence="4">SCP domain-containing protein</fullName>
    </recommendedName>
</protein>
<sequence length="95" mass="11029">MQLCDLLSIILIIENISVAVSQARYMLPPVNQDPEEHYESCVLFYEYRKVIIDLHNEERRTEGNSPLTYDCELEHPDAKLRNAKELGYGVYKLIG</sequence>
<evidence type="ECO:0000313" key="2">
    <source>
        <dbReference type="EMBL" id="KHJ91817.1"/>
    </source>
</evidence>